<gene>
    <name evidence="1" type="ORF">TrST_g10253</name>
</gene>
<dbReference type="GO" id="GO:0032981">
    <property type="term" value="P:mitochondrial respiratory chain complex I assembly"/>
    <property type="evidence" value="ECO:0007669"/>
    <property type="project" value="TreeGrafter"/>
</dbReference>
<dbReference type="PANTHER" id="PTHR21192">
    <property type="entry name" value="NUCLEAR PROTEIN E3-3"/>
    <property type="match status" value="1"/>
</dbReference>
<dbReference type="Proteomes" id="UP001165085">
    <property type="component" value="Unassembled WGS sequence"/>
</dbReference>
<dbReference type="GO" id="GO:0005743">
    <property type="term" value="C:mitochondrial inner membrane"/>
    <property type="evidence" value="ECO:0007669"/>
    <property type="project" value="TreeGrafter"/>
</dbReference>
<dbReference type="InterPro" id="IPR036748">
    <property type="entry name" value="MTH938-like_sf"/>
</dbReference>
<keyword evidence="2" id="KW-1185">Reference proteome</keyword>
<protein>
    <submittedName>
        <fullName evidence="1">Uncharacterized protein</fullName>
    </submittedName>
</protein>
<comment type="caution">
    <text evidence="1">The sequence shown here is derived from an EMBL/GenBank/DDBJ whole genome shotgun (WGS) entry which is preliminary data.</text>
</comment>
<name>A0A9W6ZXL5_9STRA</name>
<evidence type="ECO:0000313" key="2">
    <source>
        <dbReference type="Proteomes" id="UP001165085"/>
    </source>
</evidence>
<dbReference type="AlphaFoldDB" id="A0A9W6ZXL5"/>
<proteinExistence type="predicted"/>
<dbReference type="SUPFAM" id="SSF64076">
    <property type="entry name" value="MTH938-like"/>
    <property type="match status" value="1"/>
</dbReference>
<accession>A0A9W6ZXL5</accession>
<dbReference type="EMBL" id="BRXY01000056">
    <property type="protein sequence ID" value="GMH58973.1"/>
    <property type="molecule type" value="Genomic_DNA"/>
</dbReference>
<dbReference type="InterPro" id="IPR007523">
    <property type="entry name" value="NDUFAF3/AAMDC"/>
</dbReference>
<organism evidence="1 2">
    <name type="scientific">Triparma strigata</name>
    <dbReference type="NCBI Taxonomy" id="1606541"/>
    <lineage>
        <taxon>Eukaryota</taxon>
        <taxon>Sar</taxon>
        <taxon>Stramenopiles</taxon>
        <taxon>Ochrophyta</taxon>
        <taxon>Bolidophyceae</taxon>
        <taxon>Parmales</taxon>
        <taxon>Triparmaceae</taxon>
        <taxon>Triparma</taxon>
    </lineage>
</organism>
<dbReference type="Gene3D" id="3.40.1230.10">
    <property type="entry name" value="MTH938-like"/>
    <property type="match status" value="1"/>
</dbReference>
<dbReference type="Pfam" id="PF04430">
    <property type="entry name" value="DUF498"/>
    <property type="match status" value="1"/>
</dbReference>
<dbReference type="OrthoDB" id="20681at2759"/>
<evidence type="ECO:0000313" key="1">
    <source>
        <dbReference type="EMBL" id="GMH58973.1"/>
    </source>
</evidence>
<sequence length="208" mass="22591">MLISRVCVQRLSQLPSLTRRLSSLGKGTDLVPAFSADGGIQRIILQGYTPNEGYIVSDMNRARMLPSSNAADPSSEVSMGGVEDMEVQGSLIATQYSCFLWRPDPTKPAPADLTSEDSSLWDPLELLITKSPEPPDNIELVVLGVERSRMMAARNGGISDTVLKRLKQGTNVPIEVMETAKAIATFNILNGEDRNVIAAMICEPLEET</sequence>
<reference evidence="2" key="1">
    <citation type="journal article" date="2023" name="Commun. Biol.">
        <title>Genome analysis of Parmales, the sister group of diatoms, reveals the evolutionary specialization of diatoms from phago-mixotrophs to photoautotrophs.</title>
        <authorList>
            <person name="Ban H."/>
            <person name="Sato S."/>
            <person name="Yoshikawa S."/>
            <person name="Yamada K."/>
            <person name="Nakamura Y."/>
            <person name="Ichinomiya M."/>
            <person name="Sato N."/>
            <person name="Blanc-Mathieu R."/>
            <person name="Endo H."/>
            <person name="Kuwata A."/>
            <person name="Ogata H."/>
        </authorList>
    </citation>
    <scope>NUCLEOTIDE SEQUENCE [LARGE SCALE GENOMIC DNA]</scope>
    <source>
        <strain evidence="2">NIES 3701</strain>
    </source>
</reference>
<dbReference type="PANTHER" id="PTHR21192:SF2">
    <property type="entry name" value="NADH DEHYDROGENASE [UBIQUINONE] 1 ALPHA SUBCOMPLEX ASSEMBLY FACTOR 3"/>
    <property type="match status" value="1"/>
</dbReference>